<name>A0A8E6B8L8_9BACT</name>
<dbReference type="SUPFAM" id="SSF51161">
    <property type="entry name" value="Trimeric LpxA-like enzymes"/>
    <property type="match status" value="1"/>
</dbReference>
<sequence>MSPPDPADRRHISPWTFREKIARALWGLVQSTLFGCSPRGCYRWRNTLLRLFGAQIDRTARIRPTVTIEIPWNLTLGANSSVGDRAILYCLGPITIGARVTISQLAHLCAGSHDFTQPHMPLLRPPITVEDDVWLAADTFVGPNVTIGRGCVVGARASVFSSLPAGMVCVGNPARPLKKRDGWPSA</sequence>
<evidence type="ECO:0000256" key="1">
    <source>
        <dbReference type="ARBA" id="ARBA00007274"/>
    </source>
</evidence>
<dbReference type="InterPro" id="IPR011004">
    <property type="entry name" value="Trimer_LpxA-like_sf"/>
</dbReference>
<dbReference type="EMBL" id="CP074694">
    <property type="protein sequence ID" value="QVL33766.1"/>
    <property type="molecule type" value="Genomic_DNA"/>
</dbReference>
<accession>A0A8E6B8L8</accession>
<evidence type="ECO:0000256" key="2">
    <source>
        <dbReference type="ARBA" id="ARBA00022679"/>
    </source>
</evidence>
<dbReference type="PANTHER" id="PTHR23416">
    <property type="entry name" value="SIALIC ACID SYNTHASE-RELATED"/>
    <property type="match status" value="1"/>
</dbReference>
<evidence type="ECO:0000313" key="3">
    <source>
        <dbReference type="EMBL" id="QVL33766.1"/>
    </source>
</evidence>
<dbReference type="NCBIfam" id="NF007797">
    <property type="entry name" value="PRK10502.1"/>
    <property type="match status" value="1"/>
</dbReference>
<protein>
    <submittedName>
        <fullName evidence="3">WcaF family extracellular polysaccharide biosynthesis acetyltransferase</fullName>
    </submittedName>
</protein>
<dbReference type="KEGG" id="tsph:KIH39_07620"/>
<proteinExistence type="inferred from homology"/>
<comment type="similarity">
    <text evidence="1">Belongs to the transferase hexapeptide repeat family.</text>
</comment>
<dbReference type="RefSeq" id="WP_213498744.1">
    <property type="nucleotide sequence ID" value="NZ_CP074694.1"/>
</dbReference>
<organism evidence="3 4">
    <name type="scientific">Telmatocola sphagniphila</name>
    <dbReference type="NCBI Taxonomy" id="1123043"/>
    <lineage>
        <taxon>Bacteria</taxon>
        <taxon>Pseudomonadati</taxon>
        <taxon>Planctomycetota</taxon>
        <taxon>Planctomycetia</taxon>
        <taxon>Gemmatales</taxon>
        <taxon>Gemmataceae</taxon>
    </lineage>
</organism>
<dbReference type="GO" id="GO:0008374">
    <property type="term" value="F:O-acyltransferase activity"/>
    <property type="evidence" value="ECO:0007669"/>
    <property type="project" value="TreeGrafter"/>
</dbReference>
<gene>
    <name evidence="3" type="ORF">KIH39_07620</name>
</gene>
<dbReference type="GO" id="GO:0005829">
    <property type="term" value="C:cytosol"/>
    <property type="evidence" value="ECO:0007669"/>
    <property type="project" value="TreeGrafter"/>
</dbReference>
<evidence type="ECO:0000313" key="4">
    <source>
        <dbReference type="Proteomes" id="UP000676194"/>
    </source>
</evidence>
<dbReference type="InterPro" id="IPR051159">
    <property type="entry name" value="Hexapeptide_acetyltransf"/>
</dbReference>
<reference evidence="3" key="1">
    <citation type="submission" date="2021-05" db="EMBL/GenBank/DDBJ databases">
        <title>Complete genome sequence of the cellulolytic planctomycete Telmatocola sphagniphila SP2T and characterization of the first cellulase from planctomycetes.</title>
        <authorList>
            <person name="Rakitin A.L."/>
            <person name="Beletsky A.V."/>
            <person name="Naumoff D.G."/>
            <person name="Kulichevskaya I.S."/>
            <person name="Mardanov A.V."/>
            <person name="Ravin N.V."/>
            <person name="Dedysh S.N."/>
        </authorList>
    </citation>
    <scope>NUCLEOTIDE SEQUENCE</scope>
    <source>
        <strain evidence="3">SP2T</strain>
    </source>
</reference>
<dbReference type="CDD" id="cd05825">
    <property type="entry name" value="LbH_wcaF_like"/>
    <property type="match status" value="1"/>
</dbReference>
<dbReference type="Gene3D" id="2.160.10.10">
    <property type="entry name" value="Hexapeptide repeat proteins"/>
    <property type="match status" value="1"/>
</dbReference>
<keyword evidence="4" id="KW-1185">Reference proteome</keyword>
<dbReference type="Pfam" id="PF00132">
    <property type="entry name" value="Hexapep"/>
    <property type="match status" value="1"/>
</dbReference>
<dbReference type="InterPro" id="IPR001451">
    <property type="entry name" value="Hexapep"/>
</dbReference>
<dbReference type="AlphaFoldDB" id="A0A8E6B8L8"/>
<keyword evidence="2" id="KW-0808">Transferase</keyword>
<dbReference type="PANTHER" id="PTHR23416:SF23">
    <property type="entry name" value="ACETYLTRANSFERASE C18B11.09C-RELATED"/>
    <property type="match status" value="1"/>
</dbReference>
<dbReference type="Proteomes" id="UP000676194">
    <property type="component" value="Chromosome"/>
</dbReference>